<keyword evidence="6 9" id="KW-0560">Oxidoreductase</keyword>
<proteinExistence type="inferred from homology"/>
<accession>A0A1G2QES5</accession>
<protein>
    <recommendedName>
        <fullName evidence="9">Bifunctional protein FolD</fullName>
    </recommendedName>
    <domain>
        <recommendedName>
            <fullName evidence="9">Methylenetetrahydrofolate dehydrogenase</fullName>
            <ecNumber evidence="9">1.5.1.5</ecNumber>
        </recommendedName>
    </domain>
    <domain>
        <recommendedName>
            <fullName evidence="9">Methenyltetrahydrofolate cyclohydrolase</fullName>
            <ecNumber evidence="9">3.5.4.9</ecNumber>
        </recommendedName>
    </domain>
</protein>
<dbReference type="GO" id="GO:0006164">
    <property type="term" value="P:purine nucleotide biosynthetic process"/>
    <property type="evidence" value="ECO:0007669"/>
    <property type="project" value="UniProtKB-KW"/>
</dbReference>
<evidence type="ECO:0000313" key="12">
    <source>
        <dbReference type="EMBL" id="OHA59076.1"/>
    </source>
</evidence>
<comment type="catalytic activity">
    <reaction evidence="9">
        <text>(6R)-5,10-methylene-5,6,7,8-tetrahydrofolate + NADP(+) = (6R)-5,10-methenyltetrahydrofolate + NADPH</text>
        <dbReference type="Rhea" id="RHEA:22812"/>
        <dbReference type="ChEBI" id="CHEBI:15636"/>
        <dbReference type="ChEBI" id="CHEBI:57455"/>
        <dbReference type="ChEBI" id="CHEBI:57783"/>
        <dbReference type="ChEBI" id="CHEBI:58349"/>
        <dbReference type="EC" id="1.5.1.5"/>
    </reaction>
</comment>
<evidence type="ECO:0000259" key="10">
    <source>
        <dbReference type="Pfam" id="PF00763"/>
    </source>
</evidence>
<dbReference type="GO" id="GO:0000105">
    <property type="term" value="P:L-histidine biosynthetic process"/>
    <property type="evidence" value="ECO:0007669"/>
    <property type="project" value="UniProtKB-KW"/>
</dbReference>
<organism evidence="12 13">
    <name type="scientific">Candidatus Vogelbacteria bacterium RIFOXYD1_FULL_44_32</name>
    <dbReference type="NCBI Taxonomy" id="1802438"/>
    <lineage>
        <taxon>Bacteria</taxon>
        <taxon>Candidatus Vogeliibacteriota</taxon>
    </lineage>
</organism>
<keyword evidence="8 9" id="KW-0511">Multifunctional enzyme</keyword>
<dbReference type="EC" id="3.5.4.9" evidence="9"/>
<dbReference type="InterPro" id="IPR020867">
    <property type="entry name" value="THF_DH/CycHdrlase_CS"/>
</dbReference>
<evidence type="ECO:0000313" key="13">
    <source>
        <dbReference type="Proteomes" id="UP000177043"/>
    </source>
</evidence>
<dbReference type="InterPro" id="IPR046346">
    <property type="entry name" value="Aminoacid_DH-like_N_sf"/>
</dbReference>
<dbReference type="InterPro" id="IPR020630">
    <property type="entry name" value="THF_DH/CycHdrlase_cat_dom"/>
</dbReference>
<gene>
    <name evidence="9" type="primary">folD</name>
    <name evidence="12" type="ORF">A2571_03515</name>
</gene>
<dbReference type="EC" id="1.5.1.5" evidence="9"/>
<dbReference type="Pfam" id="PF00763">
    <property type="entry name" value="THF_DHG_CYH"/>
    <property type="match status" value="1"/>
</dbReference>
<comment type="caution">
    <text evidence="12">The sequence shown here is derived from an EMBL/GenBank/DDBJ whole genome shotgun (WGS) entry which is preliminary data.</text>
</comment>
<dbReference type="Gene3D" id="3.40.50.720">
    <property type="entry name" value="NAD(P)-binding Rossmann-like Domain"/>
    <property type="match status" value="1"/>
</dbReference>
<feature type="domain" description="Tetrahydrofolate dehydrogenase/cyclohydrolase catalytic" evidence="10">
    <location>
        <begin position="4"/>
        <end position="113"/>
    </location>
</feature>
<keyword evidence="2 9" id="KW-0554">One-carbon metabolism</keyword>
<evidence type="ECO:0000256" key="7">
    <source>
        <dbReference type="ARBA" id="ARBA00023167"/>
    </source>
</evidence>
<dbReference type="EMBL" id="MHTJ01000001">
    <property type="protein sequence ID" value="OHA59076.1"/>
    <property type="molecule type" value="Genomic_DNA"/>
</dbReference>
<evidence type="ECO:0000256" key="1">
    <source>
        <dbReference type="ARBA" id="ARBA00004777"/>
    </source>
</evidence>
<keyword evidence="3 9" id="KW-0658">Purine biosynthesis</keyword>
<keyword evidence="5 9" id="KW-0521">NADP</keyword>
<dbReference type="GO" id="GO:0004488">
    <property type="term" value="F:methylenetetrahydrofolate dehydrogenase (NADP+) activity"/>
    <property type="evidence" value="ECO:0007669"/>
    <property type="project" value="UniProtKB-UniRule"/>
</dbReference>
<comment type="pathway">
    <text evidence="1 9">One-carbon metabolism; tetrahydrofolate interconversion.</text>
</comment>
<dbReference type="STRING" id="1802438.A2571_03515"/>
<dbReference type="Proteomes" id="UP000177043">
    <property type="component" value="Unassembled WGS sequence"/>
</dbReference>
<sequence length="266" mass="27813">MIVKGQVLAENLLAEIKLKAEKISGLTLVVIAVGTNPLSERYIKIKTALAQKIGIEIKFFEFEESITESELINEIIKLNDDKSVTGIVVQLPLPGQLNTAQVLATIDPNKDPDALSSAPVVVAPVALAVAEIFRAHNINVSGKNAVVVGRGRLVGQPVALYLVSVGAEVKQFDLANKNDLAVALAQADIVVSGAGVPGLIKPQMLKVGVVLIDAATSESNGKLAGDADPECADRCSLFTPVPGGVGPLTVICLFKNVIALGSKQRV</sequence>
<keyword evidence="9" id="KW-0028">Amino-acid biosynthesis</keyword>
<dbReference type="AlphaFoldDB" id="A0A1G2QES5"/>
<dbReference type="InterPro" id="IPR000672">
    <property type="entry name" value="THF_DH/CycHdrlase"/>
</dbReference>
<evidence type="ECO:0000259" key="11">
    <source>
        <dbReference type="Pfam" id="PF02882"/>
    </source>
</evidence>
<feature type="domain" description="Tetrahydrofolate dehydrogenase/cyclohydrolase NAD(P)-binding" evidence="11">
    <location>
        <begin position="126"/>
        <end position="262"/>
    </location>
</feature>
<dbReference type="PANTHER" id="PTHR48099">
    <property type="entry name" value="C-1-TETRAHYDROFOLATE SYNTHASE, CYTOPLASMIC-RELATED"/>
    <property type="match status" value="1"/>
</dbReference>
<dbReference type="HAMAP" id="MF_01576">
    <property type="entry name" value="THF_DHG_CYH"/>
    <property type="match status" value="1"/>
</dbReference>
<evidence type="ECO:0000256" key="2">
    <source>
        <dbReference type="ARBA" id="ARBA00022563"/>
    </source>
</evidence>
<comment type="subunit">
    <text evidence="9">Homodimer.</text>
</comment>
<dbReference type="GO" id="GO:0005829">
    <property type="term" value="C:cytosol"/>
    <property type="evidence" value="ECO:0007669"/>
    <property type="project" value="TreeGrafter"/>
</dbReference>
<dbReference type="SUPFAM" id="SSF51735">
    <property type="entry name" value="NAD(P)-binding Rossmann-fold domains"/>
    <property type="match status" value="1"/>
</dbReference>
<dbReference type="PRINTS" id="PR00085">
    <property type="entry name" value="THFDHDRGNASE"/>
</dbReference>
<dbReference type="PANTHER" id="PTHR48099:SF5">
    <property type="entry name" value="C-1-TETRAHYDROFOLATE SYNTHASE, CYTOPLASMIC"/>
    <property type="match status" value="1"/>
</dbReference>
<comment type="similarity">
    <text evidence="9">Belongs to the tetrahydrofolate dehydrogenase/cyclohydrolase family.</text>
</comment>
<dbReference type="GO" id="GO:0009086">
    <property type="term" value="P:methionine biosynthetic process"/>
    <property type="evidence" value="ECO:0007669"/>
    <property type="project" value="UniProtKB-KW"/>
</dbReference>
<reference evidence="12 13" key="1">
    <citation type="journal article" date="2016" name="Nat. Commun.">
        <title>Thousands of microbial genomes shed light on interconnected biogeochemical processes in an aquifer system.</title>
        <authorList>
            <person name="Anantharaman K."/>
            <person name="Brown C.T."/>
            <person name="Hug L.A."/>
            <person name="Sharon I."/>
            <person name="Castelle C.J."/>
            <person name="Probst A.J."/>
            <person name="Thomas B.C."/>
            <person name="Singh A."/>
            <person name="Wilkins M.J."/>
            <person name="Karaoz U."/>
            <person name="Brodie E.L."/>
            <person name="Williams K.H."/>
            <person name="Hubbard S.S."/>
            <person name="Banfield J.F."/>
        </authorList>
    </citation>
    <scope>NUCLEOTIDE SEQUENCE [LARGE SCALE GENOMIC DNA]</scope>
</reference>
<comment type="function">
    <text evidence="9">Catalyzes the oxidation of 5,10-methylenetetrahydrofolate to 5,10-methenyltetrahydrofolate and then the hydrolysis of 5,10-methenyltetrahydrofolate to 10-formyltetrahydrofolate.</text>
</comment>
<keyword evidence="9" id="KW-0368">Histidine biosynthesis</keyword>
<evidence type="ECO:0000256" key="5">
    <source>
        <dbReference type="ARBA" id="ARBA00022857"/>
    </source>
</evidence>
<dbReference type="UniPathway" id="UPA00193"/>
<keyword evidence="4 9" id="KW-0378">Hydrolase</keyword>
<keyword evidence="7 9" id="KW-0486">Methionine biosynthesis</keyword>
<name>A0A1G2QES5_9BACT</name>
<evidence type="ECO:0000256" key="8">
    <source>
        <dbReference type="ARBA" id="ARBA00023268"/>
    </source>
</evidence>
<feature type="binding site" evidence="9">
    <location>
        <begin position="149"/>
        <end position="151"/>
    </location>
    <ligand>
        <name>NADP(+)</name>
        <dbReference type="ChEBI" id="CHEBI:58349"/>
    </ligand>
</feature>
<comment type="caution">
    <text evidence="9">Lacks conserved residue(s) required for the propagation of feature annotation.</text>
</comment>
<dbReference type="GO" id="GO:0035999">
    <property type="term" value="P:tetrahydrofolate interconversion"/>
    <property type="evidence" value="ECO:0007669"/>
    <property type="project" value="UniProtKB-UniRule"/>
</dbReference>
<dbReference type="InterPro" id="IPR036291">
    <property type="entry name" value="NAD(P)-bd_dom_sf"/>
</dbReference>
<evidence type="ECO:0000256" key="6">
    <source>
        <dbReference type="ARBA" id="ARBA00023002"/>
    </source>
</evidence>
<feature type="binding site" evidence="9">
    <location>
        <position position="216"/>
    </location>
    <ligand>
        <name>NADP(+)</name>
        <dbReference type="ChEBI" id="CHEBI:58349"/>
    </ligand>
</feature>
<dbReference type="InterPro" id="IPR020631">
    <property type="entry name" value="THF_DH/CycHdrlase_NAD-bd_dom"/>
</dbReference>
<dbReference type="GO" id="GO:0004477">
    <property type="term" value="F:methenyltetrahydrofolate cyclohydrolase activity"/>
    <property type="evidence" value="ECO:0007669"/>
    <property type="project" value="UniProtKB-UniRule"/>
</dbReference>
<dbReference type="SUPFAM" id="SSF53223">
    <property type="entry name" value="Aminoacid dehydrogenase-like, N-terminal domain"/>
    <property type="match status" value="1"/>
</dbReference>
<evidence type="ECO:0000256" key="4">
    <source>
        <dbReference type="ARBA" id="ARBA00022801"/>
    </source>
</evidence>
<evidence type="ECO:0000256" key="9">
    <source>
        <dbReference type="HAMAP-Rule" id="MF_01576"/>
    </source>
</evidence>
<comment type="catalytic activity">
    <reaction evidence="9">
        <text>(6R)-5,10-methenyltetrahydrofolate + H2O = (6R)-10-formyltetrahydrofolate + H(+)</text>
        <dbReference type="Rhea" id="RHEA:23700"/>
        <dbReference type="ChEBI" id="CHEBI:15377"/>
        <dbReference type="ChEBI" id="CHEBI:15378"/>
        <dbReference type="ChEBI" id="CHEBI:57455"/>
        <dbReference type="ChEBI" id="CHEBI:195366"/>
        <dbReference type="EC" id="3.5.4.9"/>
    </reaction>
</comment>
<evidence type="ECO:0000256" key="3">
    <source>
        <dbReference type="ARBA" id="ARBA00022755"/>
    </source>
</evidence>
<dbReference type="PROSITE" id="PS00766">
    <property type="entry name" value="THF_DHG_CYH_1"/>
    <property type="match status" value="1"/>
</dbReference>
<dbReference type="Pfam" id="PF02882">
    <property type="entry name" value="THF_DHG_CYH_C"/>
    <property type="match status" value="1"/>
</dbReference>
<dbReference type="Gene3D" id="3.40.50.10860">
    <property type="entry name" value="Leucine Dehydrogenase, chain A, domain 1"/>
    <property type="match status" value="1"/>
</dbReference>